<feature type="non-terminal residue" evidence="3">
    <location>
        <position position="402"/>
    </location>
</feature>
<dbReference type="InterPro" id="IPR036179">
    <property type="entry name" value="Ig-like_dom_sf"/>
</dbReference>
<evidence type="ECO:0000259" key="2">
    <source>
        <dbReference type="Pfam" id="PF07686"/>
    </source>
</evidence>
<proteinExistence type="predicted"/>
<feature type="compositionally biased region" description="Low complexity" evidence="1">
    <location>
        <begin position="170"/>
        <end position="185"/>
    </location>
</feature>
<dbReference type="Gene3D" id="2.60.40.10">
    <property type="entry name" value="Immunoglobulins"/>
    <property type="match status" value="2"/>
</dbReference>
<dbReference type="OrthoDB" id="9049918at2759"/>
<dbReference type="InterPro" id="IPR013106">
    <property type="entry name" value="Ig_V-set"/>
</dbReference>
<feature type="non-terminal residue" evidence="3">
    <location>
        <position position="1"/>
    </location>
</feature>
<protein>
    <submittedName>
        <fullName evidence="3">Pregnancy-specific beta-1-glycoprotein 9</fullName>
    </submittedName>
</protein>
<gene>
    <name evidence="3" type="primary">PSG9</name>
    <name evidence="3" type="ORF">L345_14703</name>
</gene>
<comment type="caution">
    <text evidence="3">The sequence shown here is derived from an EMBL/GenBank/DDBJ whole genome shotgun (WGS) entry which is preliminary data.</text>
</comment>
<feature type="domain" description="Immunoglobulin V-set" evidence="2">
    <location>
        <begin position="81"/>
        <end position="149"/>
    </location>
</feature>
<feature type="compositionally biased region" description="Pro residues" evidence="1">
    <location>
        <begin position="26"/>
        <end position="47"/>
    </location>
</feature>
<dbReference type="SUPFAM" id="SSF48726">
    <property type="entry name" value="Immunoglobulin"/>
    <property type="match status" value="2"/>
</dbReference>
<evidence type="ECO:0000313" key="4">
    <source>
        <dbReference type="Proteomes" id="UP000018936"/>
    </source>
</evidence>
<keyword evidence="4" id="KW-1185">Reference proteome</keyword>
<evidence type="ECO:0000313" key="3">
    <source>
        <dbReference type="EMBL" id="ETE59568.1"/>
    </source>
</evidence>
<dbReference type="Proteomes" id="UP000018936">
    <property type="component" value="Unassembled WGS sequence"/>
</dbReference>
<dbReference type="AlphaFoldDB" id="V8ND57"/>
<dbReference type="EMBL" id="AZIM01005479">
    <property type="protein sequence ID" value="ETE59568.1"/>
    <property type="molecule type" value="Genomic_DNA"/>
</dbReference>
<dbReference type="InterPro" id="IPR013783">
    <property type="entry name" value="Ig-like_fold"/>
</dbReference>
<dbReference type="Pfam" id="PF07686">
    <property type="entry name" value="V-set"/>
    <property type="match status" value="1"/>
</dbReference>
<organism evidence="3 4">
    <name type="scientific">Ophiophagus hannah</name>
    <name type="common">King cobra</name>
    <name type="synonym">Naja hannah</name>
    <dbReference type="NCBI Taxonomy" id="8665"/>
    <lineage>
        <taxon>Eukaryota</taxon>
        <taxon>Metazoa</taxon>
        <taxon>Chordata</taxon>
        <taxon>Craniata</taxon>
        <taxon>Vertebrata</taxon>
        <taxon>Euteleostomi</taxon>
        <taxon>Lepidosauria</taxon>
        <taxon>Squamata</taxon>
        <taxon>Bifurcata</taxon>
        <taxon>Unidentata</taxon>
        <taxon>Episquamata</taxon>
        <taxon>Toxicofera</taxon>
        <taxon>Serpentes</taxon>
        <taxon>Colubroidea</taxon>
        <taxon>Elapidae</taxon>
        <taxon>Elapinae</taxon>
        <taxon>Ophiophagus</taxon>
    </lineage>
</organism>
<sequence length="402" mass="44264">YLLSSCLHQVEAPPNTTIETITPRVPSRPPPRPTTPPPPPRPPPPSRRPLTTKLGAPLDSTNIALDPEKPKIGGHVTLIPTGDTNTLSACSWFRGGDDETKPIVTYSLPPLSKLAFKDGATGREFLNSDCSLHIKNLTTQDEGFYKGVMEKNTGKRVGKYFSTCPGRQHGSGSTSSSSNPGTDTSINTRSKLPSVRHNVEVTYSEGREVEAEVEQEAPPGEDDHLLKPPGFQLGAAAQNVTIEVRVDPDDPDIGWDVSLTPSGVKSNLMACHWYRGETNNFFEILAYEPKKNSVIYGPASRQRETIRPDCALLIRSVLVTDSDFYAVYKKSANRSEDRKPDYKSTEIKYSKHSTRVSTKDKYKKFLFQALNDHSWSSRCLAHLKTPTGLRCSVAHGAVPNHT</sequence>
<evidence type="ECO:0000256" key="1">
    <source>
        <dbReference type="SAM" id="MobiDB-lite"/>
    </source>
</evidence>
<accession>V8ND57</accession>
<reference evidence="3 4" key="1">
    <citation type="journal article" date="2013" name="Proc. Natl. Acad. Sci. U.S.A.">
        <title>The king cobra genome reveals dynamic gene evolution and adaptation in the snake venom system.</title>
        <authorList>
            <person name="Vonk F.J."/>
            <person name="Casewell N.R."/>
            <person name="Henkel C.V."/>
            <person name="Heimberg A.M."/>
            <person name="Jansen H.J."/>
            <person name="McCleary R.J."/>
            <person name="Kerkkamp H.M."/>
            <person name="Vos R.A."/>
            <person name="Guerreiro I."/>
            <person name="Calvete J.J."/>
            <person name="Wuster W."/>
            <person name="Woods A.E."/>
            <person name="Logan J.M."/>
            <person name="Harrison R.A."/>
            <person name="Castoe T.A."/>
            <person name="de Koning A.P."/>
            <person name="Pollock D.D."/>
            <person name="Yandell M."/>
            <person name="Calderon D."/>
            <person name="Renjifo C."/>
            <person name="Currier R.B."/>
            <person name="Salgado D."/>
            <person name="Pla D."/>
            <person name="Sanz L."/>
            <person name="Hyder A.S."/>
            <person name="Ribeiro J.M."/>
            <person name="Arntzen J.W."/>
            <person name="van den Thillart G.E."/>
            <person name="Boetzer M."/>
            <person name="Pirovano W."/>
            <person name="Dirks R.P."/>
            <person name="Spaink H.P."/>
            <person name="Duboule D."/>
            <person name="McGlinn E."/>
            <person name="Kini R.M."/>
            <person name="Richardson M.K."/>
        </authorList>
    </citation>
    <scope>NUCLEOTIDE SEQUENCE</scope>
    <source>
        <tissue evidence="3">Blood</tissue>
    </source>
</reference>
<name>V8ND57_OPHHA</name>
<feature type="region of interest" description="Disordered" evidence="1">
    <location>
        <begin position="18"/>
        <end position="56"/>
    </location>
</feature>
<keyword evidence="3" id="KW-0635">Pregnancy</keyword>
<feature type="region of interest" description="Disordered" evidence="1">
    <location>
        <begin position="161"/>
        <end position="192"/>
    </location>
</feature>